<comment type="caution">
    <text evidence="2">The sequence shown here is derived from an EMBL/GenBank/DDBJ whole genome shotgun (WGS) entry which is preliminary data.</text>
</comment>
<evidence type="ECO:0000313" key="2">
    <source>
        <dbReference type="EMBL" id="GGJ14825.1"/>
    </source>
</evidence>
<name>A0A917KKG2_9PROT</name>
<keyword evidence="3" id="KW-1185">Reference proteome</keyword>
<feature type="domain" description="AB hydrolase-1" evidence="1">
    <location>
        <begin position="36"/>
        <end position="289"/>
    </location>
</feature>
<organism evidence="2 3">
    <name type="scientific">Neoroseomonas lacus</name>
    <dbReference type="NCBI Taxonomy" id="287609"/>
    <lineage>
        <taxon>Bacteria</taxon>
        <taxon>Pseudomonadati</taxon>
        <taxon>Pseudomonadota</taxon>
        <taxon>Alphaproteobacteria</taxon>
        <taxon>Acetobacterales</taxon>
        <taxon>Acetobacteraceae</taxon>
        <taxon>Neoroseomonas</taxon>
    </lineage>
</organism>
<gene>
    <name evidence="2" type="ORF">GCM10011320_22600</name>
</gene>
<dbReference type="Proteomes" id="UP000661507">
    <property type="component" value="Unassembled WGS sequence"/>
</dbReference>
<accession>A0A917KKG2</accession>
<dbReference type="Gene3D" id="3.40.50.1820">
    <property type="entry name" value="alpha/beta hydrolase"/>
    <property type="match status" value="1"/>
</dbReference>
<reference evidence="2" key="2">
    <citation type="submission" date="2020-09" db="EMBL/GenBank/DDBJ databases">
        <authorList>
            <person name="Sun Q."/>
            <person name="Zhou Y."/>
        </authorList>
    </citation>
    <scope>NUCLEOTIDE SEQUENCE</scope>
    <source>
        <strain evidence="2">CGMCC 1.3617</strain>
    </source>
</reference>
<dbReference type="InterPro" id="IPR029058">
    <property type="entry name" value="AB_hydrolase_fold"/>
</dbReference>
<keyword evidence="2" id="KW-0378">Hydrolase</keyword>
<proteinExistence type="predicted"/>
<dbReference type="GO" id="GO:0016787">
    <property type="term" value="F:hydrolase activity"/>
    <property type="evidence" value="ECO:0007669"/>
    <property type="project" value="UniProtKB-KW"/>
</dbReference>
<dbReference type="InterPro" id="IPR000073">
    <property type="entry name" value="AB_hydrolase_1"/>
</dbReference>
<reference evidence="2" key="1">
    <citation type="journal article" date="2014" name="Int. J. Syst. Evol. Microbiol.">
        <title>Complete genome sequence of Corynebacterium casei LMG S-19264T (=DSM 44701T), isolated from a smear-ripened cheese.</title>
        <authorList>
            <consortium name="US DOE Joint Genome Institute (JGI-PGF)"/>
            <person name="Walter F."/>
            <person name="Albersmeier A."/>
            <person name="Kalinowski J."/>
            <person name="Ruckert C."/>
        </authorList>
    </citation>
    <scope>NUCLEOTIDE SEQUENCE</scope>
    <source>
        <strain evidence="2">CGMCC 1.3617</strain>
    </source>
</reference>
<dbReference type="PANTHER" id="PTHR43329">
    <property type="entry name" value="EPOXIDE HYDROLASE"/>
    <property type="match status" value="1"/>
</dbReference>
<sequence>MLRAGGTDPMFFEGFTLEYQEAAGTRFRLRRGGNGPPLLLLHGNPQTHAMWHRVAPVLARRFTVICPDITGYGFSAKPPVSDDHAPYSKRAMAADLVALMQAFGYGRFQVVAHDRGARVAHRMALDHADSVERLCTMDIIPTLEHFERVDMTFAMGYWHWFFLAQRHPGPEAMIRADIEPWFDFHTSREPKPADFFHPEARADYLAALREPGTIEAICEDYRAATSIDLEHDRDSRATRQTVRCPMLALWGGKGSIPKWYDAPAIWRRYASGPLTTGDVPSGHYLAEEAPEAVLAHLDGFLSR</sequence>
<protein>
    <submittedName>
        <fullName evidence="2">Hydrolase</fullName>
    </submittedName>
</protein>
<evidence type="ECO:0000259" key="1">
    <source>
        <dbReference type="Pfam" id="PF00561"/>
    </source>
</evidence>
<dbReference type="AlphaFoldDB" id="A0A917KKG2"/>
<evidence type="ECO:0000313" key="3">
    <source>
        <dbReference type="Proteomes" id="UP000661507"/>
    </source>
</evidence>
<dbReference type="EMBL" id="BMKW01000005">
    <property type="protein sequence ID" value="GGJ14825.1"/>
    <property type="molecule type" value="Genomic_DNA"/>
</dbReference>
<dbReference type="Pfam" id="PF00561">
    <property type="entry name" value="Abhydrolase_1"/>
    <property type="match status" value="1"/>
</dbReference>
<dbReference type="SUPFAM" id="SSF53474">
    <property type="entry name" value="alpha/beta-Hydrolases"/>
    <property type="match status" value="1"/>
</dbReference>